<protein>
    <recommendedName>
        <fullName evidence="3">YgiT-type zinc finger domain-containing protein</fullName>
    </recommendedName>
</protein>
<comment type="caution">
    <text evidence="1">The sequence shown here is derived from an EMBL/GenBank/DDBJ whole genome shotgun (WGS) entry which is preliminary data.</text>
</comment>
<dbReference type="NCBIfam" id="TIGR03831">
    <property type="entry name" value="YgiT_finger"/>
    <property type="match status" value="1"/>
</dbReference>
<evidence type="ECO:0008006" key="3">
    <source>
        <dbReference type="Google" id="ProtNLM"/>
    </source>
</evidence>
<dbReference type="EMBL" id="METM01000023">
    <property type="protein sequence ID" value="OGB89555.1"/>
    <property type="molecule type" value="Genomic_DNA"/>
</dbReference>
<dbReference type="Proteomes" id="UP000178724">
    <property type="component" value="Unassembled WGS sequence"/>
</dbReference>
<sequence length="85" mass="9828">MDIKDIYGDCGYCGGEVEEQKIRVDFWWERKLYLIEDVPAGICKQCGEKYFTAKVSKGMDELIKSQAVERTLQVPVKRFKEAFAV</sequence>
<evidence type="ECO:0000313" key="2">
    <source>
        <dbReference type="Proteomes" id="UP000178724"/>
    </source>
</evidence>
<name>A0A1F4Q0S5_UNCSA</name>
<dbReference type="AlphaFoldDB" id="A0A1F4Q0S5"/>
<dbReference type="Gene3D" id="3.10.20.860">
    <property type="match status" value="1"/>
</dbReference>
<organism evidence="1 2">
    <name type="scientific">candidate division WOR-1 bacterium RIFCSPHIGHO2_01_FULL_53_15</name>
    <dbReference type="NCBI Taxonomy" id="1802564"/>
    <lineage>
        <taxon>Bacteria</taxon>
        <taxon>Bacillati</taxon>
        <taxon>Saganbacteria</taxon>
    </lineage>
</organism>
<reference evidence="1 2" key="1">
    <citation type="journal article" date="2016" name="Nat. Commun.">
        <title>Thousands of microbial genomes shed light on interconnected biogeochemical processes in an aquifer system.</title>
        <authorList>
            <person name="Anantharaman K."/>
            <person name="Brown C.T."/>
            <person name="Hug L.A."/>
            <person name="Sharon I."/>
            <person name="Castelle C.J."/>
            <person name="Probst A.J."/>
            <person name="Thomas B.C."/>
            <person name="Singh A."/>
            <person name="Wilkins M.J."/>
            <person name="Karaoz U."/>
            <person name="Brodie E.L."/>
            <person name="Williams K.H."/>
            <person name="Hubbard S.S."/>
            <person name="Banfield J.F."/>
        </authorList>
    </citation>
    <scope>NUCLEOTIDE SEQUENCE [LARGE SCALE GENOMIC DNA]</scope>
</reference>
<dbReference type="InterPro" id="IPR022453">
    <property type="entry name" value="Znf_MqsA-type"/>
</dbReference>
<gene>
    <name evidence="1" type="ORF">A2625_01370</name>
</gene>
<proteinExistence type="predicted"/>
<accession>A0A1F4Q0S5</accession>
<evidence type="ECO:0000313" key="1">
    <source>
        <dbReference type="EMBL" id="OGB89555.1"/>
    </source>
</evidence>